<dbReference type="InterPro" id="IPR016181">
    <property type="entry name" value="Acyl_CoA_acyltransferase"/>
</dbReference>
<name>A0A556SQ86_9GAMM</name>
<dbReference type="Pfam" id="PF13673">
    <property type="entry name" value="Acetyltransf_10"/>
    <property type="match status" value="1"/>
</dbReference>
<dbReference type="PROSITE" id="PS51186">
    <property type="entry name" value="GNAT"/>
    <property type="match status" value="1"/>
</dbReference>
<dbReference type="AlphaFoldDB" id="A0A556SQ86"/>
<evidence type="ECO:0000313" key="3">
    <source>
        <dbReference type="Proteomes" id="UP000319483"/>
    </source>
</evidence>
<dbReference type="Gene3D" id="3.40.630.30">
    <property type="match status" value="1"/>
</dbReference>
<dbReference type="PANTHER" id="PTHR43233">
    <property type="entry name" value="FAMILY N-ACETYLTRANSFERASE, PUTATIVE (AFU_ORTHOLOGUE AFUA_6G03350)-RELATED"/>
    <property type="match status" value="1"/>
</dbReference>
<sequence length="149" mass="17024">MKPFFTHFMTEITMSSIIYRSDIKPELEQAIALYRHCSLGERRPLTDSTRFKAMLDNANLVITAWHNDKLIGIARCLTDFVYITYLADLAVDEDYQKQGIGKQLIKEVKKNTHENCSITLLAAPSAVDYYGHIGFNAHPSAWILRDKSI</sequence>
<gene>
    <name evidence="2" type="ORF">FPQ15_06495</name>
</gene>
<dbReference type="Proteomes" id="UP000319483">
    <property type="component" value="Unassembled WGS sequence"/>
</dbReference>
<protein>
    <submittedName>
        <fullName evidence="2">GNAT family N-acetyltransferase</fullName>
    </submittedName>
</protein>
<comment type="caution">
    <text evidence="2">The sequence shown here is derived from an EMBL/GenBank/DDBJ whole genome shotgun (WGS) entry which is preliminary data.</text>
</comment>
<feature type="domain" description="N-acetyltransferase" evidence="1">
    <location>
        <begin position="17"/>
        <end position="149"/>
    </location>
</feature>
<dbReference type="OrthoDB" id="9775804at2"/>
<evidence type="ECO:0000259" key="1">
    <source>
        <dbReference type="PROSITE" id="PS51186"/>
    </source>
</evidence>
<organism evidence="2 3">
    <name type="scientific">Gilliamella apicola</name>
    <dbReference type="NCBI Taxonomy" id="1196095"/>
    <lineage>
        <taxon>Bacteria</taxon>
        <taxon>Pseudomonadati</taxon>
        <taxon>Pseudomonadota</taxon>
        <taxon>Gammaproteobacteria</taxon>
        <taxon>Orbales</taxon>
        <taxon>Orbaceae</taxon>
        <taxon>Gilliamella</taxon>
    </lineage>
</organism>
<dbReference type="CDD" id="cd04301">
    <property type="entry name" value="NAT_SF"/>
    <property type="match status" value="1"/>
</dbReference>
<dbReference type="InterPro" id="IPR000182">
    <property type="entry name" value="GNAT_dom"/>
</dbReference>
<keyword evidence="2" id="KW-0808">Transferase</keyword>
<dbReference type="SUPFAM" id="SSF55729">
    <property type="entry name" value="Acyl-CoA N-acyltransferases (Nat)"/>
    <property type="match status" value="1"/>
</dbReference>
<dbReference type="GO" id="GO:0016747">
    <property type="term" value="F:acyltransferase activity, transferring groups other than amino-acyl groups"/>
    <property type="evidence" value="ECO:0007669"/>
    <property type="project" value="InterPro"/>
</dbReference>
<reference evidence="2 3" key="1">
    <citation type="submission" date="2019-07" db="EMBL/GenBank/DDBJ databases">
        <title>Gilliamella genomes.</title>
        <authorList>
            <person name="Zheng H."/>
        </authorList>
    </citation>
    <scope>NUCLEOTIDE SEQUENCE [LARGE SCALE GENOMIC DNA]</scope>
    <source>
        <strain evidence="2 3">W8127</strain>
    </source>
</reference>
<dbReference type="PANTHER" id="PTHR43233:SF1">
    <property type="entry name" value="FAMILY N-ACETYLTRANSFERASE, PUTATIVE (AFU_ORTHOLOGUE AFUA_6G03350)-RELATED"/>
    <property type="match status" value="1"/>
</dbReference>
<dbReference type="InterPro" id="IPR053144">
    <property type="entry name" value="Acetyltransferase_Butenolide"/>
</dbReference>
<accession>A0A556SQ86</accession>
<proteinExistence type="predicted"/>
<evidence type="ECO:0000313" key="2">
    <source>
        <dbReference type="EMBL" id="TSK03307.1"/>
    </source>
</evidence>
<dbReference type="EMBL" id="VMHM01000007">
    <property type="protein sequence ID" value="TSK03307.1"/>
    <property type="molecule type" value="Genomic_DNA"/>
</dbReference>